<dbReference type="Pfam" id="PF01314">
    <property type="entry name" value="AFOR_C"/>
    <property type="match status" value="1"/>
</dbReference>
<comment type="cofactor">
    <cofactor evidence="8">
        <name>tungstopterin</name>
        <dbReference type="ChEBI" id="CHEBI:30402"/>
    </cofactor>
</comment>
<keyword evidence="7" id="KW-0411">Iron-sulfur</keyword>
<evidence type="ECO:0000256" key="1">
    <source>
        <dbReference type="ARBA" id="ARBA00001966"/>
    </source>
</evidence>
<dbReference type="PANTHER" id="PTHR30038">
    <property type="entry name" value="ALDEHYDE FERREDOXIN OXIDOREDUCTASE"/>
    <property type="match status" value="1"/>
</dbReference>
<dbReference type="InterPro" id="IPR013984">
    <property type="entry name" value="Ald_Fedxn_OxRdtase_dom2"/>
</dbReference>
<dbReference type="GO" id="GO:0016625">
    <property type="term" value="F:oxidoreductase activity, acting on the aldehyde or oxo group of donors, iron-sulfur protein as acceptor"/>
    <property type="evidence" value="ECO:0007669"/>
    <property type="project" value="InterPro"/>
</dbReference>
<reference evidence="10 11" key="1">
    <citation type="submission" date="2018-10" db="EMBL/GenBank/DDBJ databases">
        <title>Co-occurring genomic capacity for anaerobic methane metabolism and dissimilatory sulfite reduction discovered in the Korarchaeota.</title>
        <authorList>
            <person name="Mckay L.J."/>
            <person name="Dlakic M."/>
            <person name="Fields M.W."/>
            <person name="Delmont T.O."/>
            <person name="Eren A.M."/>
            <person name="Jay Z.J."/>
            <person name="Klingelsmith K.B."/>
            <person name="Rusch D.B."/>
            <person name="Inskeep W.P."/>
        </authorList>
    </citation>
    <scope>NUCLEOTIDE SEQUENCE [LARGE SCALE GENOMIC DNA]</scope>
    <source>
        <strain evidence="10 11">WS</strain>
    </source>
</reference>
<dbReference type="GO" id="GO:0046872">
    <property type="term" value="F:metal ion binding"/>
    <property type="evidence" value="ECO:0007669"/>
    <property type="project" value="UniProtKB-KW"/>
</dbReference>
<comment type="cofactor">
    <cofactor evidence="1">
        <name>[4Fe-4S] cluster</name>
        <dbReference type="ChEBI" id="CHEBI:49883"/>
    </cofactor>
</comment>
<dbReference type="RefSeq" id="WP_125741607.1">
    <property type="nucleotide sequence ID" value="NZ_RCOR01000022.1"/>
</dbReference>
<keyword evidence="5" id="KW-0560">Oxidoreductase</keyword>
<dbReference type="Gene3D" id="3.60.9.10">
    <property type="entry name" value="Aldehyde ferredoxin oxidoreductase, N-terminal domain"/>
    <property type="match status" value="1"/>
</dbReference>
<comment type="caution">
    <text evidence="10">The sequence shown here is derived from an EMBL/GenBank/DDBJ whole genome shotgun (WGS) entry which is preliminary data.</text>
</comment>
<name>A0A3R9QYV5_9CREN</name>
<dbReference type="Proteomes" id="UP000278149">
    <property type="component" value="Unassembled WGS sequence"/>
</dbReference>
<dbReference type="InterPro" id="IPR036021">
    <property type="entry name" value="Tungsten_al_ferr_oxy-like_C"/>
</dbReference>
<dbReference type="InterPro" id="IPR051919">
    <property type="entry name" value="W-dependent_AOR"/>
</dbReference>
<evidence type="ECO:0000313" key="11">
    <source>
        <dbReference type="Proteomes" id="UP000278149"/>
    </source>
</evidence>
<dbReference type="InterPro" id="IPR001203">
    <property type="entry name" value="OxRdtase_Ald_Fedxn_C"/>
</dbReference>
<dbReference type="Gene3D" id="1.10.569.10">
    <property type="entry name" value="Aldehyde Ferredoxin Oxidoreductase Protein, subunit A, domain 2"/>
    <property type="match status" value="1"/>
</dbReference>
<evidence type="ECO:0000256" key="8">
    <source>
        <dbReference type="ARBA" id="ARBA00049934"/>
    </source>
</evidence>
<evidence type="ECO:0000259" key="9">
    <source>
        <dbReference type="SMART" id="SM00790"/>
    </source>
</evidence>
<evidence type="ECO:0000256" key="4">
    <source>
        <dbReference type="ARBA" id="ARBA00022723"/>
    </source>
</evidence>
<evidence type="ECO:0000313" key="10">
    <source>
        <dbReference type="EMBL" id="RSN69065.1"/>
    </source>
</evidence>
<keyword evidence="6" id="KW-0408">Iron</keyword>
<dbReference type="SMART" id="SM00790">
    <property type="entry name" value="AFOR_N"/>
    <property type="match status" value="1"/>
</dbReference>
<dbReference type="SUPFAM" id="SSF56228">
    <property type="entry name" value="Aldehyde ferredoxin oxidoreductase, N-terminal domain"/>
    <property type="match status" value="1"/>
</dbReference>
<dbReference type="InterPro" id="IPR013985">
    <property type="entry name" value="Ald_Fedxn_OxRdtase_dom3"/>
</dbReference>
<keyword evidence="3" id="KW-0004">4Fe-4S</keyword>
<dbReference type="SUPFAM" id="SSF48310">
    <property type="entry name" value="Aldehyde ferredoxin oxidoreductase, C-terminal domains"/>
    <property type="match status" value="1"/>
</dbReference>
<keyword evidence="4" id="KW-0479">Metal-binding</keyword>
<dbReference type="Gene3D" id="1.10.599.10">
    <property type="entry name" value="Aldehyde Ferredoxin Oxidoreductase Protein, subunit A, domain 3"/>
    <property type="match status" value="1"/>
</dbReference>
<evidence type="ECO:0000256" key="5">
    <source>
        <dbReference type="ARBA" id="ARBA00023002"/>
    </source>
</evidence>
<dbReference type="InterPro" id="IPR036503">
    <property type="entry name" value="Ald_Fedxn_OxRdtase_N_sf"/>
</dbReference>
<protein>
    <submittedName>
        <fullName evidence="10">Aldehyde ferredoxin oxidoreductase</fullName>
    </submittedName>
</protein>
<evidence type="ECO:0000256" key="3">
    <source>
        <dbReference type="ARBA" id="ARBA00022485"/>
    </source>
</evidence>
<gene>
    <name evidence="10" type="ORF">D9Q81_04530</name>
</gene>
<dbReference type="Pfam" id="PF02730">
    <property type="entry name" value="AFOR_N"/>
    <property type="match status" value="1"/>
</dbReference>
<evidence type="ECO:0000256" key="2">
    <source>
        <dbReference type="ARBA" id="ARBA00011032"/>
    </source>
</evidence>
<feature type="domain" description="Aldehyde ferredoxin oxidoreductase N-terminal" evidence="9">
    <location>
        <begin position="5"/>
        <end position="207"/>
    </location>
</feature>
<comment type="similarity">
    <text evidence="2">Belongs to the AOR/FOR family.</text>
</comment>
<dbReference type="EMBL" id="RCOR01000022">
    <property type="protein sequence ID" value="RSN69065.1"/>
    <property type="molecule type" value="Genomic_DNA"/>
</dbReference>
<evidence type="ECO:0000256" key="7">
    <source>
        <dbReference type="ARBA" id="ARBA00023014"/>
    </source>
</evidence>
<dbReference type="GO" id="GO:0051539">
    <property type="term" value="F:4 iron, 4 sulfur cluster binding"/>
    <property type="evidence" value="ECO:0007669"/>
    <property type="project" value="UniProtKB-KW"/>
</dbReference>
<evidence type="ECO:0000256" key="6">
    <source>
        <dbReference type="ARBA" id="ARBA00023004"/>
    </source>
</evidence>
<dbReference type="InterPro" id="IPR013983">
    <property type="entry name" value="Ald_Fedxn_OxRdtase_N"/>
</dbReference>
<organism evidence="10 11">
    <name type="scientific">Candidatus Korarchaeum cryptofilum</name>
    <dbReference type="NCBI Taxonomy" id="498846"/>
    <lineage>
        <taxon>Archaea</taxon>
        <taxon>Thermoproteota</taxon>
        <taxon>Candidatus Korarchaeia</taxon>
        <taxon>Candidatus Korarchaeales</taxon>
        <taxon>Candidatus Korarchaeaceae</taxon>
        <taxon>Candidatus Korarchaeum</taxon>
    </lineage>
</organism>
<sequence>MRGGWTGKLLRVDLSKGKSVVQDLDPKVAVDFLGGRGFAVKTLWDELPRGTDPLSPENLLILATGPLTGISMPSSGKLVVAAKSPLTGGYGDGNIGTRASVQLKKAGYDAVIISGKAEKPSILSIENDKVEIKDGRDLWGLDTYKAQEELERQYGKNSGILVIGPSGEKLVKFAVITSEKGRAGGRPGIGAVMGSKNLKAVVIRGSKEIPLADPKEVAKLGAESFKDIKSKDNYDFWVRQGTMATVEWANANAALPTYNMSEGVFDGYDKVGGNAMEKIYKIGQKGCPNCNMPCGNINEIKEGPYKGRDTEVDYENIAMLGPNLGIDNMNWALTLNLIADEAGVDTISLGSVLAFATEAMKRGLISEGDAGLKLDWGNGQAYVELAKKIVNKEGFGSILAEGVAYASQKIGKGSEKFAMHVKGLEISAYDCHAYIGMALAYGTSPIGAHHKDAWFISYEIREGRGVVSEERAKKLIWMQNVRGGFFESAAACRLPWVEVGYDLEWYPKFLKAATGLDYSWDDLQIIANRIYTLMRAFWVREKGGWSRSLDTPPAKWFEEPQTKGPLAGSKLNRDDYEKMLTWYYENRGWDQNGIPRKSTLRRLGLDWVIPELERVVSLNE</sequence>
<proteinExistence type="inferred from homology"/>
<dbReference type="PANTHER" id="PTHR30038:SF5">
    <property type="entry name" value="ALDEHYDE FERREDOXIN OXIDOREDUCTASE"/>
    <property type="match status" value="1"/>
</dbReference>
<dbReference type="GO" id="GO:0009055">
    <property type="term" value="F:electron transfer activity"/>
    <property type="evidence" value="ECO:0007669"/>
    <property type="project" value="InterPro"/>
</dbReference>
<dbReference type="AlphaFoldDB" id="A0A3R9QYV5"/>
<accession>A0A3R9QYV5</accession>